<keyword evidence="1" id="KW-0732">Signal</keyword>
<organism evidence="2 3">
    <name type="scientific">Teladorsagia circumcincta</name>
    <name type="common">Brown stomach worm</name>
    <name type="synonym">Ostertagia circumcincta</name>
    <dbReference type="NCBI Taxonomy" id="45464"/>
    <lineage>
        <taxon>Eukaryota</taxon>
        <taxon>Metazoa</taxon>
        <taxon>Ecdysozoa</taxon>
        <taxon>Nematoda</taxon>
        <taxon>Chromadorea</taxon>
        <taxon>Rhabditida</taxon>
        <taxon>Rhabditina</taxon>
        <taxon>Rhabditomorpha</taxon>
        <taxon>Strongyloidea</taxon>
        <taxon>Trichostrongylidae</taxon>
        <taxon>Teladorsagia</taxon>
    </lineage>
</organism>
<gene>
    <name evidence="2" type="ORF">TELCIR_25157</name>
</gene>
<protein>
    <submittedName>
        <fullName evidence="2">Uncharacterized protein</fullName>
    </submittedName>
</protein>
<sequence length="108" mass="11935">MFLLLAIASFVGQASAGVQYSDSLARNVMYPLSAAAYSDQPRECLSRLFPNSTLQRQVTVKCDVFKADLCSGFIAVLHNQKAIALSFRGTTTLQRLLQEINKTVFMNL</sequence>
<feature type="signal peptide" evidence="1">
    <location>
        <begin position="1"/>
        <end position="16"/>
    </location>
</feature>
<dbReference type="OrthoDB" id="5866690at2759"/>
<evidence type="ECO:0000256" key="1">
    <source>
        <dbReference type="SAM" id="SignalP"/>
    </source>
</evidence>
<accession>A0A2G9T6B0</accession>
<name>A0A2G9T6B0_TELCI</name>
<dbReference type="Gene3D" id="3.40.50.1820">
    <property type="entry name" value="alpha/beta hydrolase"/>
    <property type="match status" value="1"/>
</dbReference>
<feature type="non-terminal residue" evidence="2">
    <location>
        <position position="108"/>
    </location>
</feature>
<dbReference type="Proteomes" id="UP000230423">
    <property type="component" value="Unassembled WGS sequence"/>
</dbReference>
<reference evidence="2 3" key="1">
    <citation type="submission" date="2015-09" db="EMBL/GenBank/DDBJ databases">
        <title>Draft genome of the parasitic nematode Teladorsagia circumcincta isolate WARC Sus (inbred).</title>
        <authorList>
            <person name="Mitreva M."/>
        </authorList>
    </citation>
    <scope>NUCLEOTIDE SEQUENCE [LARGE SCALE GENOMIC DNA]</scope>
    <source>
        <strain evidence="2 3">S</strain>
    </source>
</reference>
<proteinExistence type="predicted"/>
<dbReference type="EMBL" id="KZ411569">
    <property type="protein sequence ID" value="PIO53507.1"/>
    <property type="molecule type" value="Genomic_DNA"/>
</dbReference>
<keyword evidence="3" id="KW-1185">Reference proteome</keyword>
<evidence type="ECO:0000313" key="2">
    <source>
        <dbReference type="EMBL" id="PIO53507.1"/>
    </source>
</evidence>
<evidence type="ECO:0000313" key="3">
    <source>
        <dbReference type="Proteomes" id="UP000230423"/>
    </source>
</evidence>
<dbReference type="AlphaFoldDB" id="A0A2G9T6B0"/>
<dbReference type="PANTHER" id="PTHR45908">
    <property type="entry name" value="PROTEIN CBG11750-RELATED"/>
    <property type="match status" value="1"/>
</dbReference>
<dbReference type="InterPro" id="IPR029058">
    <property type="entry name" value="AB_hydrolase_fold"/>
</dbReference>
<feature type="chain" id="PRO_5013580713" evidence="1">
    <location>
        <begin position="17"/>
        <end position="108"/>
    </location>
</feature>